<dbReference type="KEGG" id="vg:37619375"/>
<reference evidence="2 3" key="2">
    <citation type="journal article" date="1990" name="Nucleic Acids Res.">
        <title>Nucleotide sequence of the virion protein gene of belladonna mottle tymovirus.</title>
        <authorList>
            <person name="Ding S.W."/>
            <person name="Howe J."/>
            <person name="Mackenzie A."/>
            <person name="Skotnicki M."/>
            <person name="Gibbs A."/>
        </authorList>
    </citation>
    <scope>NUCLEOTIDE SEQUENCE [LARGE SCALE GENOMIC DNA]</scope>
    <source>
        <strain evidence="2 3">European</strain>
    </source>
</reference>
<evidence type="ECO:0000313" key="2">
    <source>
        <dbReference type="EMBL" id="CAA38395.1"/>
    </source>
</evidence>
<name>Q65666_BMDV</name>
<feature type="compositionally biased region" description="Low complexity" evidence="1">
    <location>
        <begin position="27"/>
        <end position="44"/>
    </location>
</feature>
<reference evidence="3" key="1">
    <citation type="journal article" date="1990" name="Nucleic Acids Res.">
        <title>The tymobox, a sequence shared by most tymoviruses: its use in molecular studies of tymoviruses.</title>
        <authorList>
            <person name="Ding S."/>
            <person name="Howe J."/>
            <person name="Keese P."/>
            <person name="Mackenzie A."/>
            <person name="Meek D."/>
            <person name="Osorio-Keese M."/>
            <person name="Skotnicki M."/>
            <person name="Srifah P."/>
            <person name="Torronen M."/>
            <person name="Gibbs A."/>
        </authorList>
    </citation>
    <scope>NUCLEOTIDE SEQUENCE [LARGE SCALE GENOMIC DNA]</scope>
    <source>
        <strain evidence="3">European</strain>
    </source>
</reference>
<protein>
    <submittedName>
        <fullName evidence="2">VP virion protein and ORF</fullName>
    </submittedName>
</protein>
<dbReference type="PIR" id="S12685">
    <property type="entry name" value="S12685"/>
</dbReference>
<organismHost>
    <name type="scientific">Atropa belladonna</name>
    <name type="common">Belladonna</name>
    <name type="synonym">Deadly nightshade</name>
    <dbReference type="NCBI Taxonomy" id="33113"/>
</organismHost>
<dbReference type="RefSeq" id="YP_009508098.1">
    <property type="nucleotide sequence ID" value="NC_038866.1"/>
</dbReference>
<sequence length="116" mass="12487">MNQKLSPSSNPASLLPALLFQPLMENRPAPSARSSSSKPLLSASMRHWPRSTSPPLTPWPNSPLGIDVPKSSNSSSPSLPRKEPSTAPSLSTWHGSRLIPQLHPPKFSPSMAANDF</sequence>
<feature type="region of interest" description="Disordered" evidence="1">
    <location>
        <begin position="26"/>
        <end position="116"/>
    </location>
</feature>
<dbReference type="GeneID" id="37619375"/>
<evidence type="ECO:0000313" key="3">
    <source>
        <dbReference type="Proteomes" id="UP000241765"/>
    </source>
</evidence>
<keyword evidence="3" id="KW-1185">Reference proteome</keyword>
<proteinExistence type="predicted"/>
<dbReference type="EMBL" id="X54529">
    <property type="protein sequence ID" value="CAA38395.1"/>
    <property type="molecule type" value="Genomic_RNA"/>
</dbReference>
<organism evidence="2 3">
    <name type="scientific">Belladonna mottle virus</name>
    <name type="common">BMDV</name>
    <dbReference type="NCBI Taxonomy" id="12149"/>
    <lineage>
        <taxon>Viruses</taxon>
        <taxon>Riboviria</taxon>
        <taxon>Orthornavirae</taxon>
        <taxon>Kitrinoviricota</taxon>
        <taxon>Alsuviricetes</taxon>
        <taxon>Tymovirales</taxon>
        <taxon>Tymoviridae</taxon>
        <taxon>Tymovirus</taxon>
        <taxon>Tymovirus belladonnae</taxon>
    </lineage>
</organism>
<evidence type="ECO:0000256" key="1">
    <source>
        <dbReference type="SAM" id="MobiDB-lite"/>
    </source>
</evidence>
<accession>Q65666</accession>
<dbReference type="Proteomes" id="UP000241765">
    <property type="component" value="Segment"/>
</dbReference>